<reference evidence="4" key="1">
    <citation type="submission" date="2018-11" db="EMBL/GenBank/DDBJ databases">
        <title>Proposal to divide the Flavobacteriaceae and reorganize its genera based on Amino Acid Identity values calculated from whole genome sequences.</title>
        <authorList>
            <person name="Nicholson A.C."/>
            <person name="Gulvik C.A."/>
            <person name="Whitney A.M."/>
            <person name="Humrighouse B.W."/>
            <person name="Bell M."/>
            <person name="Holmes B."/>
            <person name="Steigerwalt A."/>
            <person name="Villarma A."/>
            <person name="Sheth M."/>
            <person name="Batra D."/>
            <person name="Pryor J."/>
            <person name="Bernardet J.-F."/>
            <person name="Hugo C."/>
            <person name="Kampfer P."/>
            <person name="Newman J."/>
            <person name="Mcquiston J."/>
        </authorList>
    </citation>
    <scope>NUCLEOTIDE SEQUENCE [LARGE SCALE GENOMIC DNA]</scope>
    <source>
        <strain evidence="4">DSM 22165</strain>
    </source>
</reference>
<dbReference type="RefSeq" id="WP_123282226.1">
    <property type="nucleotide sequence ID" value="NZ_RJTU01000082.1"/>
</dbReference>
<feature type="transmembrane region" description="Helical" evidence="1">
    <location>
        <begin position="12"/>
        <end position="43"/>
    </location>
</feature>
<evidence type="ECO:0000313" key="4">
    <source>
        <dbReference type="Proteomes" id="UP000267623"/>
    </source>
</evidence>
<gene>
    <name evidence="3" type="ORF">EGH73_13150</name>
</gene>
<protein>
    <recommendedName>
        <fullName evidence="2">DUF6843 domain-containing protein</fullName>
    </recommendedName>
</protein>
<keyword evidence="1" id="KW-0472">Membrane</keyword>
<evidence type="ECO:0000313" key="3">
    <source>
        <dbReference type="EMBL" id="ROI11657.1"/>
    </source>
</evidence>
<sequence>MIFTKFNIGLSLIIISFIACVISFYLVVYLGFIFILGCHFILISDSKNKFKIISIVVPIVLYLPSTILFLKACNYTSPKIFLFPKNYIGKLRIVYEEKYGQKIRKENGKEIFEFYKNGILILSEKFNGRINHQYYYVDEKGIKIEIPQANIDKQNLRLRNVSILGSGTMSNKEVKIGVSSDNDVDAIKYSDFYVNNNKTEGFDYKLEQKFDSLTFTVVDNCRNK</sequence>
<keyword evidence="1" id="KW-1133">Transmembrane helix</keyword>
<organism evidence="3 4">
    <name type="scientific">Epilithonimonas hominis</name>
    <dbReference type="NCBI Taxonomy" id="420404"/>
    <lineage>
        <taxon>Bacteria</taxon>
        <taxon>Pseudomonadati</taxon>
        <taxon>Bacteroidota</taxon>
        <taxon>Flavobacteriia</taxon>
        <taxon>Flavobacteriales</taxon>
        <taxon>Weeksellaceae</taxon>
        <taxon>Chryseobacterium group</taxon>
        <taxon>Epilithonimonas</taxon>
    </lineage>
</organism>
<dbReference type="InterPro" id="IPR049293">
    <property type="entry name" value="DUF6843"/>
</dbReference>
<evidence type="ECO:0000259" key="2">
    <source>
        <dbReference type="Pfam" id="PF20862"/>
    </source>
</evidence>
<evidence type="ECO:0000256" key="1">
    <source>
        <dbReference type="SAM" id="Phobius"/>
    </source>
</evidence>
<name>A0A3N0X2P3_9FLAO</name>
<dbReference type="PROSITE" id="PS51257">
    <property type="entry name" value="PROKAR_LIPOPROTEIN"/>
    <property type="match status" value="1"/>
</dbReference>
<comment type="caution">
    <text evidence="3">The sequence shown here is derived from an EMBL/GenBank/DDBJ whole genome shotgun (WGS) entry which is preliminary data.</text>
</comment>
<feature type="transmembrane region" description="Helical" evidence="1">
    <location>
        <begin position="50"/>
        <end position="70"/>
    </location>
</feature>
<dbReference type="Proteomes" id="UP000267623">
    <property type="component" value="Unassembled WGS sequence"/>
</dbReference>
<dbReference type="AlphaFoldDB" id="A0A3N0X2P3"/>
<feature type="domain" description="DUF6843" evidence="2">
    <location>
        <begin position="77"/>
        <end position="195"/>
    </location>
</feature>
<keyword evidence="1" id="KW-0812">Transmembrane</keyword>
<proteinExistence type="predicted"/>
<accession>A0A3N0X2P3</accession>
<dbReference type="Pfam" id="PF20862">
    <property type="entry name" value="DUF6843"/>
    <property type="match status" value="1"/>
</dbReference>
<dbReference type="EMBL" id="RJTU01000082">
    <property type="protein sequence ID" value="ROI11657.1"/>
    <property type="molecule type" value="Genomic_DNA"/>
</dbReference>